<dbReference type="PROSITE" id="PS51635">
    <property type="entry name" value="PNPLA"/>
    <property type="match status" value="1"/>
</dbReference>
<organism evidence="4 5">
    <name type="scientific">Clostridium combesii</name>
    <dbReference type="NCBI Taxonomy" id="39481"/>
    <lineage>
        <taxon>Bacteria</taxon>
        <taxon>Bacillati</taxon>
        <taxon>Bacillota</taxon>
        <taxon>Clostridia</taxon>
        <taxon>Eubacteriales</taxon>
        <taxon>Clostridiaceae</taxon>
        <taxon>Clostridium</taxon>
    </lineage>
</organism>
<feature type="domain" description="PNPLA" evidence="3">
    <location>
        <begin position="5"/>
        <end position="199"/>
    </location>
</feature>
<dbReference type="InterPro" id="IPR016035">
    <property type="entry name" value="Acyl_Trfase/lysoPLipase"/>
</dbReference>
<keyword evidence="5" id="KW-1185">Reference proteome</keyword>
<keyword evidence="2" id="KW-0378">Hydrolase</keyword>
<protein>
    <submittedName>
        <fullName evidence="4">Phospholipase</fullName>
    </submittedName>
</protein>
<dbReference type="InterPro" id="IPR052580">
    <property type="entry name" value="Lipid_Hydrolase"/>
</dbReference>
<sequence length="311" mass="34954">MKCNAVLDSGGIRGIGTIGALNYMESKGFTWNNIAGTSIGALIGALLVSGYTAKDLKHITTNIDFMEFLNKEGLQSSTFVGRAINFFKFNGVYSGDFMEKWIDDMLKAKGINTFSDLMNNGTCKLKIIASDITEKKMITFPDDLYTYGFSLSNFRVSRAIRMSISIPFFFKPVEFIHGNGLSYIVDGGVCCAYPISIFDNGDNKDIIPTIGFKFDNIELSNTKRGKNDPLSFLFDIADTMNKKDSKEWMTNKNIDRTILIPTIGISSTDFDLSKEKTLKLYKSGYKSAEKFLKTWDFEKYKNKYKEDESTA</sequence>
<comment type="caution">
    <text evidence="2">Lacks conserved residue(s) required for the propagation of feature annotation.</text>
</comment>
<dbReference type="SUPFAM" id="SSF52151">
    <property type="entry name" value="FabD/lysophospholipase-like"/>
    <property type="match status" value="1"/>
</dbReference>
<dbReference type="PANTHER" id="PTHR46394:SF1">
    <property type="entry name" value="PNPLA DOMAIN-CONTAINING PROTEIN"/>
    <property type="match status" value="1"/>
</dbReference>
<dbReference type="GO" id="GO:0016042">
    <property type="term" value="P:lipid catabolic process"/>
    <property type="evidence" value="ECO:0007669"/>
    <property type="project" value="UniProtKB-UniRule"/>
</dbReference>
<feature type="active site" description="Nucleophile" evidence="2">
    <location>
        <position position="38"/>
    </location>
</feature>
<keyword evidence="2" id="KW-0442">Lipid degradation</keyword>
<keyword evidence="1 2" id="KW-0443">Lipid metabolism</keyword>
<reference evidence="4 5" key="1">
    <citation type="submission" date="2017-10" db="EMBL/GenBank/DDBJ databases">
        <title>Reclassification of Eubacterium combesii and discrepancies in the nomenclature of botulinum neurotoxin producing clostridia. Request for an Opinion.</title>
        <authorList>
            <person name="Dobritsa A.P."/>
            <person name="Kutumbaka K.K."/>
            <person name="Samadpour M."/>
        </authorList>
    </citation>
    <scope>NUCLEOTIDE SEQUENCE [LARGE SCALE GENOMIC DNA]</scope>
    <source>
        <strain evidence="4 5">DSM 20696</strain>
    </source>
</reference>
<accession>A0A2G7HI45</accession>
<gene>
    <name evidence="4" type="ORF">CS538_06210</name>
</gene>
<comment type="caution">
    <text evidence="4">The sequence shown here is derived from an EMBL/GenBank/DDBJ whole genome shotgun (WGS) entry which is preliminary data.</text>
</comment>
<feature type="active site" description="Proton acceptor" evidence="2">
    <location>
        <position position="186"/>
    </location>
</feature>
<evidence type="ECO:0000259" key="3">
    <source>
        <dbReference type="PROSITE" id="PS51635"/>
    </source>
</evidence>
<evidence type="ECO:0000313" key="4">
    <source>
        <dbReference type="EMBL" id="PIH04765.1"/>
    </source>
</evidence>
<evidence type="ECO:0000256" key="1">
    <source>
        <dbReference type="ARBA" id="ARBA00023098"/>
    </source>
</evidence>
<dbReference type="EMBL" id="PEIK01000004">
    <property type="protein sequence ID" value="PIH04765.1"/>
    <property type="molecule type" value="Genomic_DNA"/>
</dbReference>
<dbReference type="GO" id="GO:0016787">
    <property type="term" value="F:hydrolase activity"/>
    <property type="evidence" value="ECO:0007669"/>
    <property type="project" value="UniProtKB-UniRule"/>
</dbReference>
<feature type="short sequence motif" description="GXSXG" evidence="2">
    <location>
        <begin position="36"/>
        <end position="40"/>
    </location>
</feature>
<dbReference type="PANTHER" id="PTHR46394">
    <property type="entry name" value="ANNEXIN"/>
    <property type="match status" value="1"/>
</dbReference>
<feature type="short sequence motif" description="DGA/G" evidence="2">
    <location>
        <begin position="186"/>
        <end position="188"/>
    </location>
</feature>
<proteinExistence type="predicted"/>
<dbReference type="InterPro" id="IPR002641">
    <property type="entry name" value="PNPLA_dom"/>
</dbReference>
<dbReference type="Pfam" id="PF01734">
    <property type="entry name" value="Patatin"/>
    <property type="match status" value="1"/>
</dbReference>
<name>A0A2G7HI45_9CLOT</name>
<dbReference type="CDD" id="cd07207">
    <property type="entry name" value="Pat_ExoU_VipD_like"/>
    <property type="match status" value="1"/>
</dbReference>
<evidence type="ECO:0000256" key="2">
    <source>
        <dbReference type="PROSITE-ProRule" id="PRU01161"/>
    </source>
</evidence>
<dbReference type="RefSeq" id="WP_099838732.1">
    <property type="nucleotide sequence ID" value="NZ_PEIK01000004.1"/>
</dbReference>
<evidence type="ECO:0000313" key="5">
    <source>
        <dbReference type="Proteomes" id="UP000231322"/>
    </source>
</evidence>
<dbReference type="Proteomes" id="UP000231322">
    <property type="component" value="Unassembled WGS sequence"/>
</dbReference>
<dbReference type="AlphaFoldDB" id="A0A2G7HI45"/>
<dbReference type="Gene3D" id="3.40.1090.10">
    <property type="entry name" value="Cytosolic phospholipase A2 catalytic domain"/>
    <property type="match status" value="1"/>
</dbReference>